<keyword evidence="2" id="KW-1185">Reference proteome</keyword>
<organism evidence="1 2">
    <name type="scientific">Pluteus cervinus</name>
    <dbReference type="NCBI Taxonomy" id="181527"/>
    <lineage>
        <taxon>Eukaryota</taxon>
        <taxon>Fungi</taxon>
        <taxon>Dikarya</taxon>
        <taxon>Basidiomycota</taxon>
        <taxon>Agaricomycotina</taxon>
        <taxon>Agaricomycetes</taxon>
        <taxon>Agaricomycetidae</taxon>
        <taxon>Agaricales</taxon>
        <taxon>Pluteineae</taxon>
        <taxon>Pluteaceae</taxon>
        <taxon>Pluteus</taxon>
    </lineage>
</organism>
<proteinExistence type="predicted"/>
<gene>
    <name evidence="1" type="ORF">BDN72DRAFT_906413</name>
</gene>
<evidence type="ECO:0000313" key="2">
    <source>
        <dbReference type="Proteomes" id="UP000308600"/>
    </source>
</evidence>
<sequence length="1239" mass="138513">MARTRRSTRAAAAKAGGTTPSSSGAFLSGTRIRQPAPAPDGEKMNLPNRAEWQPDVFKLKKHCLVKESDRRIFMLYQDTSKEAMEALFKHGAKVKIPNGEAELNDKGYLTLSSKRGDVVLLRPMYGTGEEEDDVWKSWATNPDTLSDDDKDLMRQVREDIKGTATEISPEKPRKVDGGYVGGLAFERTPLAVPVKKGERCYGITTAFQVPRQMFAPTPRNKRVPTKTGKANEATDNNVPGLINLIGLATERGLACGPPNLRKSLEIQANLTNLPRIGLDGNICHPTSQLNIATATSADSTEDLKSSLGRFGGSHIDGADSTTAPTAMTILTEPHPDVDDEYFVVPELGLAWKMDEFTTILFSGLHFHGGSQPRYAVVRQAPGVHYYRLTLINYPPSTYLDHPGALAFAGLPGEKGSVMTVGIEMRDPRLDPLTKSYLEGLKAPDVERSTGQATFTYDGGELMERTSYLDNFSRNIVQMMAYFAQQVPPQYRLKFDRDNILSSFSMLDEKGVRIQAKPWPYGPGWVSSDVHIGNVEDPLETDMVPYNNAERIQAIREWNETIKSSGSTIPISVVQQEQTVIEGNVVGNPGRRRATVKRVRQTTDSEDEVTNIVHPSKKKKTSHKRDNVQKQGTRANASKKPKRKQRQQSEDSDGEDMSSRMQTRDRSRFLQALNPAALDACLKTLQQMTTADILDKDIITSLTELLASGLSSDSTHISALRQISTHFTKIKHIHQVGNPIARSQGMVLMVLNMVIWEWLENLIAEPADWVSSLLLRIMTCLSIPSKEHRLSASDFIAGHTGDEAYVIHTTRYSWSSLDQDVAIDKATTIIAHWLHFPDREEYEPQAWFTRQLVDRLGIEALLLPAAEYGAQQLNTFVLNQGRNCRLTRQRIEDWAITHLWAHPMGSSQTKERVILEKITAHIVSLYPETQVMIDLFTPEGGREAAQIQPLLDLLSLVHPLLDDMERQIKIPHCSSKGYHVLSLLKEVQSEADKKLPFRDLAPSRKRILEDGGPYSSDHISTQAGFFSALIYRGVTHHTDFLQQQSILFPSLSSWVSLYKTLSTEFPPNYFCDPCAYGTCTSRSVDHIPEYWDVSEREDLTSWLAEEPPISFLNLYWKLREAEISAFGSLTTYLLVVDYAIAGKVQCPQPREMGEILWDIDAGGLKGLIKLGFPCRSVEETSQAFEIVTTMLSARLSEGDKSKMNFSVFLVEHLLCKLVRVGKTNMYKGAIREMKAGFTIN</sequence>
<evidence type="ECO:0000313" key="1">
    <source>
        <dbReference type="EMBL" id="TFK58788.1"/>
    </source>
</evidence>
<dbReference type="EMBL" id="ML209194">
    <property type="protein sequence ID" value="TFK58788.1"/>
    <property type="molecule type" value="Genomic_DNA"/>
</dbReference>
<dbReference type="Proteomes" id="UP000308600">
    <property type="component" value="Unassembled WGS sequence"/>
</dbReference>
<accession>A0ACD2ZYY0</accession>
<protein>
    <submittedName>
        <fullName evidence="1">Uncharacterized protein</fullName>
    </submittedName>
</protein>
<reference evidence="1 2" key="1">
    <citation type="journal article" date="2019" name="Nat. Ecol. Evol.">
        <title>Megaphylogeny resolves global patterns of mushroom evolution.</title>
        <authorList>
            <person name="Varga T."/>
            <person name="Krizsan K."/>
            <person name="Foldi C."/>
            <person name="Dima B."/>
            <person name="Sanchez-Garcia M."/>
            <person name="Sanchez-Ramirez S."/>
            <person name="Szollosi G.J."/>
            <person name="Szarkandi J.G."/>
            <person name="Papp V."/>
            <person name="Albert L."/>
            <person name="Andreopoulos W."/>
            <person name="Angelini C."/>
            <person name="Antonin V."/>
            <person name="Barry K.W."/>
            <person name="Bougher N.L."/>
            <person name="Buchanan P."/>
            <person name="Buyck B."/>
            <person name="Bense V."/>
            <person name="Catcheside P."/>
            <person name="Chovatia M."/>
            <person name="Cooper J."/>
            <person name="Damon W."/>
            <person name="Desjardin D."/>
            <person name="Finy P."/>
            <person name="Geml J."/>
            <person name="Haridas S."/>
            <person name="Hughes K."/>
            <person name="Justo A."/>
            <person name="Karasinski D."/>
            <person name="Kautmanova I."/>
            <person name="Kiss B."/>
            <person name="Kocsube S."/>
            <person name="Kotiranta H."/>
            <person name="LaButti K.M."/>
            <person name="Lechner B.E."/>
            <person name="Liimatainen K."/>
            <person name="Lipzen A."/>
            <person name="Lukacs Z."/>
            <person name="Mihaltcheva S."/>
            <person name="Morgado L.N."/>
            <person name="Niskanen T."/>
            <person name="Noordeloos M.E."/>
            <person name="Ohm R.A."/>
            <person name="Ortiz-Santana B."/>
            <person name="Ovrebo C."/>
            <person name="Racz N."/>
            <person name="Riley R."/>
            <person name="Savchenko A."/>
            <person name="Shiryaev A."/>
            <person name="Soop K."/>
            <person name="Spirin V."/>
            <person name="Szebenyi C."/>
            <person name="Tomsovsky M."/>
            <person name="Tulloss R.E."/>
            <person name="Uehling J."/>
            <person name="Grigoriev I.V."/>
            <person name="Vagvolgyi C."/>
            <person name="Papp T."/>
            <person name="Martin F.M."/>
            <person name="Miettinen O."/>
            <person name="Hibbett D.S."/>
            <person name="Nagy L.G."/>
        </authorList>
    </citation>
    <scope>NUCLEOTIDE SEQUENCE [LARGE SCALE GENOMIC DNA]</scope>
    <source>
        <strain evidence="1 2">NL-1719</strain>
    </source>
</reference>
<name>A0ACD2ZYY0_9AGAR</name>